<dbReference type="AlphaFoldDB" id="A0A1Y2HDB3"/>
<organism evidence="1 2">
    <name type="scientific">Catenaria anguillulae PL171</name>
    <dbReference type="NCBI Taxonomy" id="765915"/>
    <lineage>
        <taxon>Eukaryota</taxon>
        <taxon>Fungi</taxon>
        <taxon>Fungi incertae sedis</taxon>
        <taxon>Blastocladiomycota</taxon>
        <taxon>Blastocladiomycetes</taxon>
        <taxon>Blastocladiales</taxon>
        <taxon>Catenariaceae</taxon>
        <taxon>Catenaria</taxon>
    </lineage>
</organism>
<proteinExistence type="predicted"/>
<dbReference type="EMBL" id="MCFL01000045">
    <property type="protein sequence ID" value="ORZ32567.1"/>
    <property type="molecule type" value="Genomic_DNA"/>
</dbReference>
<keyword evidence="2" id="KW-1185">Reference proteome</keyword>
<evidence type="ECO:0000313" key="2">
    <source>
        <dbReference type="Proteomes" id="UP000193411"/>
    </source>
</evidence>
<dbReference type="Proteomes" id="UP000193411">
    <property type="component" value="Unassembled WGS sequence"/>
</dbReference>
<accession>A0A1Y2HDB3</accession>
<evidence type="ECO:0000313" key="1">
    <source>
        <dbReference type="EMBL" id="ORZ32567.1"/>
    </source>
</evidence>
<name>A0A1Y2HDB3_9FUNG</name>
<gene>
    <name evidence="1" type="ORF">BCR44DRAFT_1440135</name>
</gene>
<sequence>MAMAMPLLREQLRLQRHRSMAVHQPRFLRLLLWWITPQLNQPVASCHDVGPFCCATFAEPSDLSCSRSRSSPPRPLQASTITLSLHPRLCPNNPIQQIAHTTIRTLLSIRSSRPPLPSRSTCTWSNNSASLSWPTRFCIARAPFSRKP</sequence>
<protein>
    <submittedName>
        <fullName evidence="1">Uncharacterized protein</fullName>
    </submittedName>
</protein>
<comment type="caution">
    <text evidence="1">The sequence shown here is derived from an EMBL/GenBank/DDBJ whole genome shotgun (WGS) entry which is preliminary data.</text>
</comment>
<reference evidence="1 2" key="1">
    <citation type="submission" date="2016-07" db="EMBL/GenBank/DDBJ databases">
        <title>Pervasive Adenine N6-methylation of Active Genes in Fungi.</title>
        <authorList>
            <consortium name="DOE Joint Genome Institute"/>
            <person name="Mondo S.J."/>
            <person name="Dannebaum R.O."/>
            <person name="Kuo R.C."/>
            <person name="Labutti K."/>
            <person name="Haridas S."/>
            <person name="Kuo A."/>
            <person name="Salamov A."/>
            <person name="Ahrendt S.R."/>
            <person name="Lipzen A."/>
            <person name="Sullivan W."/>
            <person name="Andreopoulos W.B."/>
            <person name="Clum A."/>
            <person name="Lindquist E."/>
            <person name="Daum C."/>
            <person name="Ramamoorthy G.K."/>
            <person name="Gryganskyi A."/>
            <person name="Culley D."/>
            <person name="Magnuson J.K."/>
            <person name="James T.Y."/>
            <person name="O'Malley M.A."/>
            <person name="Stajich J.E."/>
            <person name="Spatafora J.W."/>
            <person name="Visel A."/>
            <person name="Grigoriev I.V."/>
        </authorList>
    </citation>
    <scope>NUCLEOTIDE SEQUENCE [LARGE SCALE GENOMIC DNA]</scope>
    <source>
        <strain evidence="1 2">PL171</strain>
    </source>
</reference>